<organism evidence="2 3">
    <name type="scientific">Cephalotus follicularis</name>
    <name type="common">Albany pitcher plant</name>
    <dbReference type="NCBI Taxonomy" id="3775"/>
    <lineage>
        <taxon>Eukaryota</taxon>
        <taxon>Viridiplantae</taxon>
        <taxon>Streptophyta</taxon>
        <taxon>Embryophyta</taxon>
        <taxon>Tracheophyta</taxon>
        <taxon>Spermatophyta</taxon>
        <taxon>Magnoliopsida</taxon>
        <taxon>eudicotyledons</taxon>
        <taxon>Gunneridae</taxon>
        <taxon>Pentapetalae</taxon>
        <taxon>rosids</taxon>
        <taxon>fabids</taxon>
        <taxon>Oxalidales</taxon>
        <taxon>Cephalotaceae</taxon>
        <taxon>Cephalotus</taxon>
    </lineage>
</organism>
<name>A0A1Q3CNG5_CEPFO</name>
<keyword evidence="3" id="KW-1185">Reference proteome</keyword>
<evidence type="ECO:0000313" key="3">
    <source>
        <dbReference type="Proteomes" id="UP000187406"/>
    </source>
</evidence>
<evidence type="ECO:0000313" key="2">
    <source>
        <dbReference type="EMBL" id="GAV81623.1"/>
    </source>
</evidence>
<accession>A0A1Q3CNG5</accession>
<evidence type="ECO:0000256" key="1">
    <source>
        <dbReference type="SAM" id="Coils"/>
    </source>
</evidence>
<dbReference type="EMBL" id="BDDD01002450">
    <property type="protein sequence ID" value="GAV81623.1"/>
    <property type="molecule type" value="Genomic_DNA"/>
</dbReference>
<proteinExistence type="predicted"/>
<dbReference type="STRING" id="3775.A0A1Q3CNG5"/>
<dbReference type="AlphaFoldDB" id="A0A1Q3CNG5"/>
<reference evidence="3" key="1">
    <citation type="submission" date="2016-04" db="EMBL/GenBank/DDBJ databases">
        <title>Cephalotus genome sequencing.</title>
        <authorList>
            <person name="Fukushima K."/>
            <person name="Hasebe M."/>
            <person name="Fang X."/>
        </authorList>
    </citation>
    <scope>NUCLEOTIDE SEQUENCE [LARGE SCALE GENOMIC DNA]</scope>
    <source>
        <strain evidence="3">cv. St1</strain>
    </source>
</reference>
<feature type="coiled-coil region" evidence="1">
    <location>
        <begin position="258"/>
        <end position="285"/>
    </location>
</feature>
<dbReference type="OrthoDB" id="985898at2759"/>
<comment type="caution">
    <text evidence="2">The sequence shown here is derived from an EMBL/GenBank/DDBJ whole genome shotgun (WGS) entry which is preliminary data.</text>
</comment>
<sequence>MLLLVQRIGKLYSNLENHHNHHQPEAVSASLQAFQSDVSSCINQLASNSRPGSEFLSFSWIQQCFQLLPIINKAFAKLVVDIDYPMSKWEANSIEEYFNYSLSLLELLNSISSALSHLGQARLSLSHALSFVENSPSVAIEHFKAIQLKSSSKDFKEQKSKEDIGESSFTDKGRAVHQALREIKSLGFWICGSVLAGLCGDAKPYLEMRKFADEFAANLLFNGLDSTVCEAIMEKGCVLKEVKDLRDAAASLVSAIIIQNSSEAAEEMQRRLEVYEKLLDGLGEEVDRFFSEVMEGRNEMLASIRQKQ</sequence>
<dbReference type="PANTHER" id="PTHR31509">
    <property type="entry name" value="BPS1-LIKE PROTEIN"/>
    <property type="match status" value="1"/>
</dbReference>
<gene>
    <name evidence="2" type="ORF">CFOL_v3_25077</name>
</gene>
<dbReference type="Proteomes" id="UP000187406">
    <property type="component" value="Unassembled WGS sequence"/>
</dbReference>
<protein>
    <submittedName>
        <fullName evidence="2">DUF793 domain-containing protein</fullName>
    </submittedName>
</protein>
<keyword evidence="1" id="KW-0175">Coiled coil</keyword>
<dbReference type="InParanoid" id="A0A1Q3CNG5"/>